<evidence type="ECO:0000256" key="4">
    <source>
        <dbReference type="ARBA" id="ARBA00023242"/>
    </source>
</evidence>
<keyword evidence="4" id="KW-0539">Nucleus</keyword>
<name>A0ABX8HZM0_9ASCO</name>
<dbReference type="Pfam" id="PF00172">
    <property type="entry name" value="Zn_clus"/>
    <property type="match status" value="1"/>
</dbReference>
<dbReference type="InterPro" id="IPR050675">
    <property type="entry name" value="OAF3"/>
</dbReference>
<sequence>MTRGRYKVVCSFCRKRKIKCDKKSPCTACVKLGNPHCDAVVRTDNNSGDVADALRHRITVLEKQLSNNGMKPATSLEESCSAETINFHDALSKTDHRHDASWRLMGPFKWYVMVSIDEILLNVFKTFYACKEVPSFHDEAPRMYLNPLDKEIGLIHKASVMEDRETLRMKLYNILPSTRAINMLINRFFKIAYPYMPVIDEYEFRQSLSRLLGSRGGADERAMILGNDDTDPAVYGLLLVVLRTAYVTLTGGSNQTPTYCFHNSKEELEYLSRQRIGADFIDLANVCLSLYNVAGDLCFEAFQLVVALRVYSTIGPEYTRYDAKSTTLASLSNQIAYSLWMNREWRRERPDFNERRDLLQKKLWYTLVFLEMDQSLFSGNYMFIGPNTFDVTLPVYKPDLLNGCDLESEKKAIENIHWLEGYREVFTSAISLTGRVSGNVSISKLNNVIEKLENKYDELLDVLESSKSTPSLTTSDSFDRFSQLRLMLNQHYFLVGIYSHLIHFYTKKKDLNSARHWRYKVVTLLAKFLFPLLPDLVHQTMTLVSGSTDLFICGPLIQCLGQCSLFIASATVRYNYIKKALESQPNHRVLLVTSSEYQDLFNEIEKHRELLRQSNQVSLNVYNLMKDKYETARRFDLISRKITDCTLPEDFILRDPMIQATEEGLKSLKECNILMKECFENSGVRELGSEPCSTSPTNSTTSEIPTELLWESGSLSPFQKYFDIISIEEMTRDI</sequence>
<proteinExistence type="predicted"/>
<accession>A0ABX8HZM0</accession>
<keyword evidence="8" id="KW-1185">Reference proteome</keyword>
<dbReference type="PANTHER" id="PTHR31069:SF12">
    <property type="entry name" value="TRANSCRIPTION FACTOR DOMAIN-CONTAINING PROTEIN"/>
    <property type="match status" value="1"/>
</dbReference>
<dbReference type="SUPFAM" id="SSF57701">
    <property type="entry name" value="Zn2/Cys6 DNA-binding domain"/>
    <property type="match status" value="1"/>
</dbReference>
<evidence type="ECO:0000256" key="3">
    <source>
        <dbReference type="ARBA" id="ARBA00023163"/>
    </source>
</evidence>
<evidence type="ECO:0000313" key="7">
    <source>
        <dbReference type="EMBL" id="QWU86235.1"/>
    </source>
</evidence>
<dbReference type="Gene3D" id="4.10.240.10">
    <property type="entry name" value="Zn(2)-C6 fungal-type DNA-binding domain"/>
    <property type="match status" value="1"/>
</dbReference>
<organism evidence="7 8">
    <name type="scientific">Candidozyma haemuli</name>
    <dbReference type="NCBI Taxonomy" id="45357"/>
    <lineage>
        <taxon>Eukaryota</taxon>
        <taxon>Fungi</taxon>
        <taxon>Dikarya</taxon>
        <taxon>Ascomycota</taxon>
        <taxon>Saccharomycotina</taxon>
        <taxon>Pichiomycetes</taxon>
        <taxon>Metschnikowiaceae</taxon>
        <taxon>Candidozyma</taxon>
    </lineage>
</organism>
<evidence type="ECO:0000256" key="2">
    <source>
        <dbReference type="ARBA" id="ARBA00023125"/>
    </source>
</evidence>
<feature type="coiled-coil region" evidence="5">
    <location>
        <begin position="442"/>
        <end position="469"/>
    </location>
</feature>
<dbReference type="SMART" id="SM00066">
    <property type="entry name" value="GAL4"/>
    <property type="match status" value="1"/>
</dbReference>
<feature type="domain" description="Zn(2)-C6 fungal-type" evidence="6">
    <location>
        <begin position="9"/>
        <end position="37"/>
    </location>
</feature>
<keyword evidence="1" id="KW-0805">Transcription regulation</keyword>
<evidence type="ECO:0000259" key="6">
    <source>
        <dbReference type="PROSITE" id="PS50048"/>
    </source>
</evidence>
<dbReference type="InterPro" id="IPR001138">
    <property type="entry name" value="Zn2Cys6_DnaBD"/>
</dbReference>
<keyword evidence="3" id="KW-0804">Transcription</keyword>
<evidence type="ECO:0000313" key="8">
    <source>
        <dbReference type="Proteomes" id="UP000825434"/>
    </source>
</evidence>
<evidence type="ECO:0000256" key="5">
    <source>
        <dbReference type="SAM" id="Coils"/>
    </source>
</evidence>
<gene>
    <name evidence="7" type="ORF">CA3LBN_000453</name>
</gene>
<dbReference type="PROSITE" id="PS00463">
    <property type="entry name" value="ZN2_CY6_FUNGAL_1"/>
    <property type="match status" value="1"/>
</dbReference>
<dbReference type="CDD" id="cd12148">
    <property type="entry name" value="fungal_TF_MHR"/>
    <property type="match status" value="1"/>
</dbReference>
<dbReference type="InterPro" id="IPR036864">
    <property type="entry name" value="Zn2-C6_fun-type_DNA-bd_sf"/>
</dbReference>
<keyword evidence="5" id="KW-0175">Coiled coil</keyword>
<dbReference type="Proteomes" id="UP000825434">
    <property type="component" value="Chromosome 1"/>
</dbReference>
<reference evidence="7 8" key="1">
    <citation type="submission" date="2021-06" db="EMBL/GenBank/DDBJ databases">
        <title>Candida outbreak in Lebanon.</title>
        <authorList>
            <person name="Finianos M."/>
        </authorList>
    </citation>
    <scope>NUCLEOTIDE SEQUENCE [LARGE SCALE GENOMIC DNA]</scope>
    <source>
        <strain evidence="7">CA3LBN</strain>
    </source>
</reference>
<dbReference type="PANTHER" id="PTHR31069">
    <property type="entry name" value="OLEATE-ACTIVATED TRANSCRIPTION FACTOR 1-RELATED"/>
    <property type="match status" value="1"/>
</dbReference>
<keyword evidence="2" id="KW-0238">DNA-binding</keyword>
<dbReference type="CDD" id="cd00067">
    <property type="entry name" value="GAL4"/>
    <property type="match status" value="1"/>
</dbReference>
<dbReference type="PROSITE" id="PS50048">
    <property type="entry name" value="ZN2_CY6_FUNGAL_2"/>
    <property type="match status" value="1"/>
</dbReference>
<dbReference type="EMBL" id="CP076661">
    <property type="protein sequence ID" value="QWU86235.1"/>
    <property type="molecule type" value="Genomic_DNA"/>
</dbReference>
<evidence type="ECO:0000256" key="1">
    <source>
        <dbReference type="ARBA" id="ARBA00023015"/>
    </source>
</evidence>
<protein>
    <recommendedName>
        <fullName evidence="6">Zn(2)-C6 fungal-type domain-containing protein</fullName>
    </recommendedName>
</protein>